<comment type="cofactor">
    <cofactor evidence="1">
        <name>FAD</name>
        <dbReference type="ChEBI" id="CHEBI:57692"/>
    </cofactor>
</comment>
<evidence type="ECO:0000313" key="7">
    <source>
        <dbReference type="EMBL" id="PLS07259.1"/>
    </source>
</evidence>
<dbReference type="Pfam" id="PF07992">
    <property type="entry name" value="Pyr_redox_2"/>
    <property type="match status" value="1"/>
</dbReference>
<dbReference type="GO" id="GO:0019646">
    <property type="term" value="P:aerobic electron transport chain"/>
    <property type="evidence" value="ECO:0007669"/>
    <property type="project" value="TreeGrafter"/>
</dbReference>
<dbReference type="GO" id="GO:0003955">
    <property type="term" value="F:NAD(P)H dehydrogenase (quinone) activity"/>
    <property type="evidence" value="ECO:0007669"/>
    <property type="project" value="TreeGrafter"/>
</dbReference>
<evidence type="ECO:0000256" key="5">
    <source>
        <dbReference type="ARBA" id="ARBA00023002"/>
    </source>
</evidence>
<feature type="domain" description="FAD/NAD(P)-binding" evidence="6">
    <location>
        <begin position="5"/>
        <end position="318"/>
    </location>
</feature>
<dbReference type="SUPFAM" id="SSF51905">
    <property type="entry name" value="FAD/NAD(P)-binding domain"/>
    <property type="match status" value="2"/>
</dbReference>
<evidence type="ECO:0000256" key="4">
    <source>
        <dbReference type="ARBA" id="ARBA00022827"/>
    </source>
</evidence>
<name>A0A2N5HP13_9BACI</name>
<gene>
    <name evidence="7" type="ORF">CVD27_06160</name>
</gene>
<keyword evidence="4" id="KW-0274">FAD</keyword>
<reference evidence="7 8" key="1">
    <citation type="submission" date="2017-11" db="EMBL/GenBank/DDBJ databases">
        <title>Comparitive Functional Genomics of Dry Heat Resistant strains isolated from the Viking Spacecraft.</title>
        <authorList>
            <person name="Seuylemezian A."/>
            <person name="Cooper K."/>
            <person name="Vaishampayan P."/>
        </authorList>
    </citation>
    <scope>NUCLEOTIDE SEQUENCE [LARGE SCALE GENOMIC DNA]</scope>
    <source>
        <strain evidence="7 8">V32-6</strain>
    </source>
</reference>
<dbReference type="Proteomes" id="UP000234950">
    <property type="component" value="Unassembled WGS sequence"/>
</dbReference>
<dbReference type="OrthoDB" id="9781621at2"/>
<evidence type="ECO:0000259" key="6">
    <source>
        <dbReference type="Pfam" id="PF07992"/>
    </source>
</evidence>
<protein>
    <submittedName>
        <fullName evidence="7">NAD(P)/FAD-dependent oxidoreductase</fullName>
    </submittedName>
</protein>
<dbReference type="PRINTS" id="PR00368">
    <property type="entry name" value="FADPNR"/>
</dbReference>
<proteinExistence type="inferred from homology"/>
<evidence type="ECO:0000256" key="3">
    <source>
        <dbReference type="ARBA" id="ARBA00022630"/>
    </source>
</evidence>
<dbReference type="Gene3D" id="3.50.50.100">
    <property type="match status" value="1"/>
</dbReference>
<evidence type="ECO:0000256" key="1">
    <source>
        <dbReference type="ARBA" id="ARBA00001974"/>
    </source>
</evidence>
<dbReference type="PANTHER" id="PTHR42913:SF3">
    <property type="entry name" value="64 KDA MITOCHONDRIAL NADH DEHYDROGENASE (EUROFUNG)"/>
    <property type="match status" value="1"/>
</dbReference>
<dbReference type="EMBL" id="PGVE01000028">
    <property type="protein sequence ID" value="PLS07259.1"/>
    <property type="molecule type" value="Genomic_DNA"/>
</dbReference>
<dbReference type="InterPro" id="IPR023753">
    <property type="entry name" value="FAD/NAD-binding_dom"/>
</dbReference>
<comment type="caution">
    <text evidence="7">The sequence shown here is derived from an EMBL/GenBank/DDBJ whole genome shotgun (WGS) entry which is preliminary data.</text>
</comment>
<dbReference type="PANTHER" id="PTHR42913">
    <property type="entry name" value="APOPTOSIS-INDUCING FACTOR 1"/>
    <property type="match status" value="1"/>
</dbReference>
<sequence length="408" mass="44818">MNKPKIVILGAGYGGIITSKSLEKLLKSGEADVTLINKHEYHYITTQLHKTVVGTAADRQIAMSIPNLINPNKTRFLQATVSSVDLNEQEVHLEGGDTVPYDYLLVSLGFEVETYGTPGIKENAFEIRSFRSSKAIYNQIIKQFNLYKQDQDPSRLTFVVAGGGFTGVELLGEFADGMPKLCKEHNIPFEKVKIVAIEAASSVIPFFPKQSIEYTTEVLEKMNIELITGRKILKCSPEMVVIEPNWEIPTRTLIWSCGVKGNTIVHNWGLPIVRGKIAVDSYLRVKNINNVFSLGDCSLFMKDEKNALAPTAQVALQQAPVCAKNIVASLRGESLKKFEYHHKGSVASIGLKVGVGKVGSLSLSGVIGAFMKLVIEARYLFNLGGPSLIIKQHFGVDRAPIKVTAKVK</sequence>
<organism evidence="7 8">
    <name type="scientific">Neobacillus cucumis</name>
    <dbReference type="NCBI Taxonomy" id="1740721"/>
    <lineage>
        <taxon>Bacteria</taxon>
        <taxon>Bacillati</taxon>
        <taxon>Bacillota</taxon>
        <taxon>Bacilli</taxon>
        <taxon>Bacillales</taxon>
        <taxon>Bacillaceae</taxon>
        <taxon>Neobacillus</taxon>
    </lineage>
</organism>
<evidence type="ECO:0000256" key="2">
    <source>
        <dbReference type="ARBA" id="ARBA00005272"/>
    </source>
</evidence>
<dbReference type="RefSeq" id="WP_101647000.1">
    <property type="nucleotide sequence ID" value="NZ_PGVE01000028.1"/>
</dbReference>
<keyword evidence="8" id="KW-1185">Reference proteome</keyword>
<dbReference type="InterPro" id="IPR051169">
    <property type="entry name" value="NADH-Q_oxidoreductase"/>
</dbReference>
<dbReference type="AlphaFoldDB" id="A0A2N5HP13"/>
<evidence type="ECO:0000313" key="8">
    <source>
        <dbReference type="Proteomes" id="UP000234950"/>
    </source>
</evidence>
<accession>A0A2N5HP13</accession>
<keyword evidence="3" id="KW-0285">Flavoprotein</keyword>
<keyword evidence="5" id="KW-0560">Oxidoreductase</keyword>
<dbReference type="InterPro" id="IPR036188">
    <property type="entry name" value="FAD/NAD-bd_sf"/>
</dbReference>
<comment type="similarity">
    <text evidence="2">Belongs to the NADH dehydrogenase family.</text>
</comment>